<dbReference type="GO" id="GO:0016020">
    <property type="term" value="C:membrane"/>
    <property type="evidence" value="ECO:0007669"/>
    <property type="project" value="InterPro"/>
</dbReference>
<dbReference type="OrthoDB" id="4167046at2"/>
<gene>
    <name evidence="3" type="ORF">L613_001900000050</name>
</gene>
<sequence length="179" mass="18869">MSALPTPPPGRSLAGTYLRMLGATAIWAVTFHVGHYTAQHADPLGVALLRFLFAGLTLAGIAVLRGQSLRITRAQLPLVLALAIPGVVAYTLFFLASVQSISGTRAALITAGSPVMVELASIVLLGTAASASRWTGIVLRCWARRWSSPAATCRTWPPPSAAASCSRWAACWPGRRMCS</sequence>
<name>A0A562E056_9GAMM</name>
<feature type="transmembrane region" description="Helical" evidence="1">
    <location>
        <begin position="119"/>
        <end position="139"/>
    </location>
</feature>
<organism evidence="3 4">
    <name type="scientific">Pseudoxanthomonas taiwanensis J19</name>
    <dbReference type="NCBI Taxonomy" id="935569"/>
    <lineage>
        <taxon>Bacteria</taxon>
        <taxon>Pseudomonadati</taxon>
        <taxon>Pseudomonadota</taxon>
        <taxon>Gammaproteobacteria</taxon>
        <taxon>Lysobacterales</taxon>
        <taxon>Lysobacteraceae</taxon>
        <taxon>Pseudoxanthomonas</taxon>
    </lineage>
</organism>
<dbReference type="SUPFAM" id="SSF103481">
    <property type="entry name" value="Multidrug resistance efflux transporter EmrE"/>
    <property type="match status" value="1"/>
</dbReference>
<dbReference type="EMBL" id="VLJS01000046">
    <property type="protein sequence ID" value="TWH15187.1"/>
    <property type="molecule type" value="Genomic_DNA"/>
</dbReference>
<feature type="transmembrane region" description="Helical" evidence="1">
    <location>
        <begin position="76"/>
        <end position="99"/>
    </location>
</feature>
<feature type="transmembrane region" description="Helical" evidence="1">
    <location>
        <begin position="44"/>
        <end position="64"/>
    </location>
</feature>
<keyword evidence="1" id="KW-1133">Transmembrane helix</keyword>
<keyword evidence="4" id="KW-1185">Reference proteome</keyword>
<dbReference type="RefSeq" id="WP_051403650.1">
    <property type="nucleotide sequence ID" value="NZ_VLJS01000046.1"/>
</dbReference>
<feature type="domain" description="EamA" evidence="2">
    <location>
        <begin position="18"/>
        <end position="139"/>
    </location>
</feature>
<proteinExistence type="predicted"/>
<evidence type="ECO:0000313" key="3">
    <source>
        <dbReference type="EMBL" id="TWH15187.1"/>
    </source>
</evidence>
<dbReference type="Proteomes" id="UP000321583">
    <property type="component" value="Unassembled WGS sequence"/>
</dbReference>
<dbReference type="AlphaFoldDB" id="A0A562E056"/>
<comment type="caution">
    <text evidence="3">The sequence shown here is derived from an EMBL/GenBank/DDBJ whole genome shotgun (WGS) entry which is preliminary data.</text>
</comment>
<evidence type="ECO:0000313" key="4">
    <source>
        <dbReference type="Proteomes" id="UP000321583"/>
    </source>
</evidence>
<protein>
    <submittedName>
        <fullName evidence="3">EamA-like transporter family protein</fullName>
    </submittedName>
</protein>
<reference evidence="3 4" key="1">
    <citation type="submission" date="2019-07" db="EMBL/GenBank/DDBJ databases">
        <title>Genome sequencing of lignin-degrading bacterial isolates.</title>
        <authorList>
            <person name="Gladden J."/>
        </authorList>
    </citation>
    <scope>NUCLEOTIDE SEQUENCE [LARGE SCALE GENOMIC DNA]</scope>
    <source>
        <strain evidence="3 4">J19</strain>
    </source>
</reference>
<keyword evidence="1" id="KW-0812">Transmembrane</keyword>
<accession>A0A562E056</accession>
<evidence type="ECO:0000259" key="2">
    <source>
        <dbReference type="Pfam" id="PF00892"/>
    </source>
</evidence>
<evidence type="ECO:0000256" key="1">
    <source>
        <dbReference type="SAM" id="Phobius"/>
    </source>
</evidence>
<dbReference type="InterPro" id="IPR000620">
    <property type="entry name" value="EamA_dom"/>
</dbReference>
<feature type="transmembrane region" description="Helical" evidence="1">
    <location>
        <begin position="20"/>
        <end position="38"/>
    </location>
</feature>
<keyword evidence="1" id="KW-0472">Membrane</keyword>
<dbReference type="Pfam" id="PF00892">
    <property type="entry name" value="EamA"/>
    <property type="match status" value="1"/>
</dbReference>
<dbReference type="InterPro" id="IPR037185">
    <property type="entry name" value="EmrE-like"/>
</dbReference>